<feature type="domain" description="Aminotransferase class V" evidence="2">
    <location>
        <begin position="80"/>
        <end position="347"/>
    </location>
</feature>
<comment type="caution">
    <text evidence="3">The sequence shown here is derived from an EMBL/GenBank/DDBJ whole genome shotgun (WGS) entry which is preliminary data.</text>
</comment>
<evidence type="ECO:0000256" key="1">
    <source>
        <dbReference type="ARBA" id="ARBA00022898"/>
    </source>
</evidence>
<dbReference type="InterPro" id="IPR015422">
    <property type="entry name" value="PyrdxlP-dep_Trfase_small"/>
</dbReference>
<sequence length="376" mass="40686">MTESRLSAADFHLGSGSYLLNHSVGRPLKSAEAAFHRDYFEPWQQQGEAIWPHWLQAIDGFRAALARLFSVSAEGFCPQSNLSSGLTKLVMALPELARAGGKVLLSEQDFPTIGYVLQHALPGGRDQIRYIPVSADVTDPDVWADAMTAEIRLVFVSHAYSNTGQQAPLAEILPLARSRGILSLVDVAQSAGILPLDLSRQAPDFVLGSCVKWLCGGPGAGYLWLSEARIAECEPKDVGWFSHAQPFEMDIHDFRYHPGANRFWGGTPSVAPYAIAAHSVARLVEHGIDVIRAHNLALQRQVIDALGERVVSPRTEAQRNGSLILHVGARQTQLAPALAAAGIAIDERASGVRVSPHLYNSAEQMAQLVEVVEGIG</sequence>
<dbReference type="InterPro" id="IPR015421">
    <property type="entry name" value="PyrdxlP-dep_Trfase_major"/>
</dbReference>
<keyword evidence="3" id="KW-0808">Transferase</keyword>
<reference evidence="4" key="1">
    <citation type="journal article" date="2019" name="Int. J. Syst. Evol. Microbiol.">
        <title>The Global Catalogue of Microorganisms (GCM) 10K type strain sequencing project: providing services to taxonomists for standard genome sequencing and annotation.</title>
        <authorList>
            <consortium name="The Broad Institute Genomics Platform"/>
            <consortium name="The Broad Institute Genome Sequencing Center for Infectious Disease"/>
            <person name="Wu L."/>
            <person name="Ma J."/>
        </authorList>
    </citation>
    <scope>NUCLEOTIDE SEQUENCE [LARGE SCALE GENOMIC DNA]</scope>
    <source>
        <strain evidence="4">JCM 18720</strain>
    </source>
</reference>
<keyword evidence="4" id="KW-1185">Reference proteome</keyword>
<evidence type="ECO:0000313" key="3">
    <source>
        <dbReference type="EMBL" id="GAA5194567.1"/>
    </source>
</evidence>
<organism evidence="3 4">
    <name type="scientific">Ferrimonas gelatinilytica</name>
    <dbReference type="NCBI Taxonomy" id="1255257"/>
    <lineage>
        <taxon>Bacteria</taxon>
        <taxon>Pseudomonadati</taxon>
        <taxon>Pseudomonadota</taxon>
        <taxon>Gammaproteobacteria</taxon>
        <taxon>Alteromonadales</taxon>
        <taxon>Ferrimonadaceae</taxon>
        <taxon>Ferrimonas</taxon>
    </lineage>
</organism>
<dbReference type="Gene3D" id="3.90.1150.10">
    <property type="entry name" value="Aspartate Aminotransferase, domain 1"/>
    <property type="match status" value="1"/>
</dbReference>
<dbReference type="Pfam" id="PF00266">
    <property type="entry name" value="Aminotran_5"/>
    <property type="match status" value="1"/>
</dbReference>
<dbReference type="Proteomes" id="UP001501600">
    <property type="component" value="Unassembled WGS sequence"/>
</dbReference>
<keyword evidence="1" id="KW-0663">Pyridoxal phosphate</keyword>
<dbReference type="SUPFAM" id="SSF53383">
    <property type="entry name" value="PLP-dependent transferases"/>
    <property type="match status" value="1"/>
</dbReference>
<evidence type="ECO:0000313" key="4">
    <source>
        <dbReference type="Proteomes" id="UP001501600"/>
    </source>
</evidence>
<dbReference type="InterPro" id="IPR000192">
    <property type="entry name" value="Aminotrans_V_dom"/>
</dbReference>
<dbReference type="PANTHER" id="PTHR43586:SF4">
    <property type="entry name" value="ISOPENICILLIN N EPIMERASE"/>
    <property type="match status" value="1"/>
</dbReference>
<accession>A0ABP9SGM4</accession>
<dbReference type="Gene3D" id="3.40.640.10">
    <property type="entry name" value="Type I PLP-dependent aspartate aminotransferase-like (Major domain)"/>
    <property type="match status" value="1"/>
</dbReference>
<dbReference type="PANTHER" id="PTHR43586">
    <property type="entry name" value="CYSTEINE DESULFURASE"/>
    <property type="match status" value="1"/>
</dbReference>
<dbReference type="GO" id="GO:0008483">
    <property type="term" value="F:transaminase activity"/>
    <property type="evidence" value="ECO:0007669"/>
    <property type="project" value="UniProtKB-KW"/>
</dbReference>
<dbReference type="RefSeq" id="WP_345317772.1">
    <property type="nucleotide sequence ID" value="NZ_BAABLF010000029.1"/>
</dbReference>
<dbReference type="InterPro" id="IPR015424">
    <property type="entry name" value="PyrdxlP-dep_Trfase"/>
</dbReference>
<protein>
    <submittedName>
        <fullName evidence="3">Aminotransferase class V-fold PLP-dependent enzyme</fullName>
    </submittedName>
</protein>
<proteinExistence type="predicted"/>
<evidence type="ECO:0000259" key="2">
    <source>
        <dbReference type="Pfam" id="PF00266"/>
    </source>
</evidence>
<keyword evidence="3" id="KW-0032">Aminotransferase</keyword>
<dbReference type="EMBL" id="BAABLF010000029">
    <property type="protein sequence ID" value="GAA5194567.1"/>
    <property type="molecule type" value="Genomic_DNA"/>
</dbReference>
<gene>
    <name evidence="3" type="ORF">GCM10025772_27780</name>
</gene>
<name>A0ABP9SGM4_9GAMM</name>